<dbReference type="EMBL" id="HBUF01524203">
    <property type="protein sequence ID" value="CAG6749720.1"/>
    <property type="molecule type" value="Transcribed_RNA"/>
</dbReference>
<accession>A0A8D8VSS3</accession>
<dbReference type="EMBL" id="HBUF01524204">
    <property type="protein sequence ID" value="CAG6749722.1"/>
    <property type="molecule type" value="Transcribed_RNA"/>
</dbReference>
<sequence>MRGVYIHCTPMEPSGENFPTWVLNSRDYQVCQISSGLLEGTGKSMSMCMDLIFQSELEKKSMKIKDGTPLKGLYLVSCPQTDTSGQTRTVLKIEHWKVFDFHLLPGNGKVLGQRI</sequence>
<dbReference type="EMBL" id="HBUF01361609">
    <property type="protein sequence ID" value="CAG6721103.1"/>
    <property type="molecule type" value="Transcribed_RNA"/>
</dbReference>
<name>A0A8D8VSS3_9HEMI</name>
<protein>
    <submittedName>
        <fullName evidence="1">Uncharacterized protein</fullName>
    </submittedName>
</protein>
<dbReference type="EMBL" id="HBUF01082056">
    <property type="protein sequence ID" value="CAG6633232.1"/>
    <property type="molecule type" value="Transcribed_RNA"/>
</dbReference>
<dbReference type="EMBL" id="HBUF01082054">
    <property type="protein sequence ID" value="CAG6633228.1"/>
    <property type="molecule type" value="Transcribed_RNA"/>
</dbReference>
<reference evidence="1" key="1">
    <citation type="submission" date="2021-05" db="EMBL/GenBank/DDBJ databases">
        <authorList>
            <person name="Alioto T."/>
            <person name="Alioto T."/>
            <person name="Gomez Garrido J."/>
        </authorList>
    </citation>
    <scope>NUCLEOTIDE SEQUENCE</scope>
</reference>
<dbReference type="EMBL" id="HBUF01524202">
    <property type="protein sequence ID" value="CAG6749718.1"/>
    <property type="molecule type" value="Transcribed_RNA"/>
</dbReference>
<dbReference type="EMBL" id="HBUF01361607">
    <property type="protein sequence ID" value="CAG6721097.1"/>
    <property type="molecule type" value="Transcribed_RNA"/>
</dbReference>
<evidence type="ECO:0000313" key="1">
    <source>
        <dbReference type="EMBL" id="CAG6633228.1"/>
    </source>
</evidence>
<proteinExistence type="predicted"/>
<organism evidence="1">
    <name type="scientific">Cacopsylla melanoneura</name>
    <dbReference type="NCBI Taxonomy" id="428564"/>
    <lineage>
        <taxon>Eukaryota</taxon>
        <taxon>Metazoa</taxon>
        <taxon>Ecdysozoa</taxon>
        <taxon>Arthropoda</taxon>
        <taxon>Hexapoda</taxon>
        <taxon>Insecta</taxon>
        <taxon>Pterygota</taxon>
        <taxon>Neoptera</taxon>
        <taxon>Paraneoptera</taxon>
        <taxon>Hemiptera</taxon>
        <taxon>Sternorrhyncha</taxon>
        <taxon>Psylloidea</taxon>
        <taxon>Psyllidae</taxon>
        <taxon>Psyllinae</taxon>
        <taxon>Cacopsylla</taxon>
    </lineage>
</organism>
<dbReference type="EMBL" id="HBUF01361608">
    <property type="protein sequence ID" value="CAG6721100.1"/>
    <property type="molecule type" value="Transcribed_RNA"/>
</dbReference>
<dbReference type="AlphaFoldDB" id="A0A8D8VSS3"/>